<dbReference type="EMBL" id="CADEBC010000208">
    <property type="protein sequence ID" value="CAB3225685.1"/>
    <property type="molecule type" value="Genomic_DNA"/>
</dbReference>
<reference evidence="3 4" key="1">
    <citation type="submission" date="2020-04" db="EMBL/GenBank/DDBJ databases">
        <authorList>
            <person name="Wallbank WR R."/>
            <person name="Pardo Diaz C."/>
            <person name="Kozak K."/>
            <person name="Martin S."/>
            <person name="Jiggins C."/>
            <person name="Moest M."/>
            <person name="Warren A I."/>
            <person name="Byers J.R.P. K."/>
            <person name="Montejo-Kovacevich G."/>
            <person name="Yen C E."/>
        </authorList>
    </citation>
    <scope>NUCLEOTIDE SEQUENCE [LARGE SCALE GENOMIC DNA]</scope>
</reference>
<sequence length="367" mass="40965">MNTPTNIKYPQNLVLIASLSGGLTIGISLVYILLCVTFIVFHFNCDALSSTTSAGYFWQTIFKVYGLSSSCEEEISIQRLTQESTVLILVACILAITVICLIAAIGLVAIVQDENQSHHISWLVYTYVVSCCVALILDITTATHFGMDFDFLTSLLRELAPNNTANYQIDVIRQGALILMIIVMKGFIGPLINCIFLVLLLIHVVQYQNLVKNSEHPIHKVGALNAFDQKKDDENWVNPDMFVYSSPFSRGPQINSAFVDDDSPPRSPVRRLDPSRSDYQSNRSSDRSDSWTRPKNIPQNGRAFSYLSDIRRPMPPKIPHSPSPAPGKSSPWRRDPWPQAQAPPVPAPDYSPTQPRRLKSALKPGYM</sequence>
<dbReference type="Proteomes" id="UP000494106">
    <property type="component" value="Unassembled WGS sequence"/>
</dbReference>
<feature type="transmembrane region" description="Helical" evidence="2">
    <location>
        <begin position="12"/>
        <end position="41"/>
    </location>
</feature>
<evidence type="ECO:0008006" key="5">
    <source>
        <dbReference type="Google" id="ProtNLM"/>
    </source>
</evidence>
<dbReference type="AlphaFoldDB" id="A0A8S0Z0Z5"/>
<evidence type="ECO:0000313" key="4">
    <source>
        <dbReference type="Proteomes" id="UP000494106"/>
    </source>
</evidence>
<evidence type="ECO:0000256" key="1">
    <source>
        <dbReference type="SAM" id="MobiDB-lite"/>
    </source>
</evidence>
<feature type="compositionally biased region" description="Pro residues" evidence="1">
    <location>
        <begin position="313"/>
        <end position="325"/>
    </location>
</feature>
<comment type="caution">
    <text evidence="3">The sequence shown here is derived from an EMBL/GenBank/DDBJ whole genome shotgun (WGS) entry which is preliminary data.</text>
</comment>
<keyword evidence="2" id="KW-1133">Transmembrane helix</keyword>
<proteinExistence type="predicted"/>
<protein>
    <recommendedName>
        <fullName evidence="5">Transmembrane protein</fullName>
    </recommendedName>
</protein>
<feature type="region of interest" description="Disordered" evidence="1">
    <location>
        <begin position="254"/>
        <end position="367"/>
    </location>
</feature>
<evidence type="ECO:0000256" key="2">
    <source>
        <dbReference type="SAM" id="Phobius"/>
    </source>
</evidence>
<name>A0A8S0Z0Z5_ARCPL</name>
<keyword evidence="2" id="KW-0472">Membrane</keyword>
<feature type="transmembrane region" description="Helical" evidence="2">
    <location>
        <begin position="86"/>
        <end position="110"/>
    </location>
</feature>
<keyword evidence="4" id="KW-1185">Reference proteome</keyword>
<dbReference type="OrthoDB" id="7967436at2759"/>
<accession>A0A8S0Z0Z5</accession>
<feature type="transmembrane region" description="Helical" evidence="2">
    <location>
        <begin position="122"/>
        <end position="147"/>
    </location>
</feature>
<gene>
    <name evidence="3" type="ORF">APLA_LOCUS2541</name>
</gene>
<keyword evidence="2" id="KW-0812">Transmembrane</keyword>
<evidence type="ECO:0000313" key="3">
    <source>
        <dbReference type="EMBL" id="CAB3225685.1"/>
    </source>
</evidence>
<organism evidence="3 4">
    <name type="scientific">Arctia plantaginis</name>
    <name type="common">Wood tiger moth</name>
    <name type="synonym">Phalaena plantaginis</name>
    <dbReference type="NCBI Taxonomy" id="874455"/>
    <lineage>
        <taxon>Eukaryota</taxon>
        <taxon>Metazoa</taxon>
        <taxon>Ecdysozoa</taxon>
        <taxon>Arthropoda</taxon>
        <taxon>Hexapoda</taxon>
        <taxon>Insecta</taxon>
        <taxon>Pterygota</taxon>
        <taxon>Neoptera</taxon>
        <taxon>Endopterygota</taxon>
        <taxon>Lepidoptera</taxon>
        <taxon>Glossata</taxon>
        <taxon>Ditrysia</taxon>
        <taxon>Noctuoidea</taxon>
        <taxon>Erebidae</taxon>
        <taxon>Arctiinae</taxon>
        <taxon>Arctia</taxon>
    </lineage>
</organism>
<feature type="transmembrane region" description="Helical" evidence="2">
    <location>
        <begin position="176"/>
        <end position="202"/>
    </location>
</feature>